<feature type="region of interest" description="Disordered" evidence="3">
    <location>
        <begin position="74"/>
        <end position="110"/>
    </location>
</feature>
<protein>
    <recommendedName>
        <fullName evidence="4">Zn(2)-C6 fungal-type domain-containing protein</fullName>
    </recommendedName>
</protein>
<comment type="caution">
    <text evidence="5">The sequence shown here is derived from an EMBL/GenBank/DDBJ whole genome shotgun (WGS) entry which is preliminary data.</text>
</comment>
<organism evidence="5 6">
    <name type="scientific">Neonectria ditissima</name>
    <dbReference type="NCBI Taxonomy" id="78410"/>
    <lineage>
        <taxon>Eukaryota</taxon>
        <taxon>Fungi</taxon>
        <taxon>Dikarya</taxon>
        <taxon>Ascomycota</taxon>
        <taxon>Pezizomycotina</taxon>
        <taxon>Sordariomycetes</taxon>
        <taxon>Hypocreomycetidae</taxon>
        <taxon>Hypocreales</taxon>
        <taxon>Nectriaceae</taxon>
        <taxon>Neonectria</taxon>
    </lineage>
</organism>
<dbReference type="InterPro" id="IPR036864">
    <property type="entry name" value="Zn2-C6_fun-type_DNA-bd_sf"/>
</dbReference>
<dbReference type="PANTHER" id="PTHR31668">
    <property type="entry name" value="GLUCOSE TRANSPORT TRANSCRIPTION REGULATOR RGT1-RELATED-RELATED"/>
    <property type="match status" value="1"/>
</dbReference>
<evidence type="ECO:0000313" key="5">
    <source>
        <dbReference type="EMBL" id="KPM46256.1"/>
    </source>
</evidence>
<dbReference type="Pfam" id="PF04082">
    <property type="entry name" value="Fungal_trans"/>
    <property type="match status" value="1"/>
</dbReference>
<feature type="compositionally biased region" description="Low complexity" evidence="3">
    <location>
        <begin position="95"/>
        <end position="107"/>
    </location>
</feature>
<proteinExistence type="predicted"/>
<keyword evidence="2" id="KW-0539">Nucleus</keyword>
<dbReference type="InterPro" id="IPR001138">
    <property type="entry name" value="Zn2Cys6_DnaBD"/>
</dbReference>
<dbReference type="AlphaFoldDB" id="A0A0P7BXI4"/>
<reference evidence="5 6" key="1">
    <citation type="submission" date="2015-09" db="EMBL/GenBank/DDBJ databases">
        <title>Draft genome of a European isolate of the apple canker pathogen Neonectria ditissima.</title>
        <authorList>
            <person name="Gomez-Cortecero A."/>
            <person name="Harrison R.J."/>
            <person name="Armitage A.D."/>
        </authorList>
    </citation>
    <scope>NUCLEOTIDE SEQUENCE [LARGE SCALE GENOMIC DNA]</scope>
    <source>
        <strain evidence="5 6">R09/05</strain>
    </source>
</reference>
<evidence type="ECO:0000256" key="3">
    <source>
        <dbReference type="SAM" id="MobiDB-lite"/>
    </source>
</evidence>
<dbReference type="SMART" id="SM00066">
    <property type="entry name" value="GAL4"/>
    <property type="match status" value="1"/>
</dbReference>
<dbReference type="PROSITE" id="PS50048">
    <property type="entry name" value="ZN2_CY6_FUNGAL_2"/>
    <property type="match status" value="1"/>
</dbReference>
<feature type="compositionally biased region" description="Polar residues" evidence="3">
    <location>
        <begin position="74"/>
        <end position="86"/>
    </location>
</feature>
<dbReference type="InterPro" id="IPR050797">
    <property type="entry name" value="Carb_Metab_Trans_Reg"/>
</dbReference>
<name>A0A0P7BXI4_9HYPO</name>
<dbReference type="GO" id="GO:0000981">
    <property type="term" value="F:DNA-binding transcription factor activity, RNA polymerase II-specific"/>
    <property type="evidence" value="ECO:0007669"/>
    <property type="project" value="InterPro"/>
</dbReference>
<dbReference type="SUPFAM" id="SSF57701">
    <property type="entry name" value="Zn2/Cys6 DNA-binding domain"/>
    <property type="match status" value="1"/>
</dbReference>
<dbReference type="PANTHER" id="PTHR31668:SF19">
    <property type="entry name" value="ZN(2)-C6 FUNGAL-TYPE DOMAIN-CONTAINING PROTEIN-RELATED"/>
    <property type="match status" value="1"/>
</dbReference>
<dbReference type="Proteomes" id="UP000050424">
    <property type="component" value="Unassembled WGS sequence"/>
</dbReference>
<dbReference type="GO" id="GO:0006351">
    <property type="term" value="P:DNA-templated transcription"/>
    <property type="evidence" value="ECO:0007669"/>
    <property type="project" value="InterPro"/>
</dbReference>
<dbReference type="CDD" id="cd12148">
    <property type="entry name" value="fungal_TF_MHR"/>
    <property type="match status" value="1"/>
</dbReference>
<gene>
    <name evidence="5" type="ORF">AK830_g264</name>
</gene>
<accession>A0A0P7BXI4</accession>
<dbReference type="GO" id="GO:0008270">
    <property type="term" value="F:zinc ion binding"/>
    <property type="evidence" value="ECO:0007669"/>
    <property type="project" value="InterPro"/>
</dbReference>
<evidence type="ECO:0000259" key="4">
    <source>
        <dbReference type="PROSITE" id="PS50048"/>
    </source>
</evidence>
<dbReference type="InterPro" id="IPR007219">
    <property type="entry name" value="XnlR_reg_dom"/>
</dbReference>
<dbReference type="STRING" id="78410.A0A0P7BXI4"/>
<dbReference type="OrthoDB" id="4132249at2759"/>
<dbReference type="CDD" id="cd00067">
    <property type="entry name" value="GAL4"/>
    <property type="match status" value="1"/>
</dbReference>
<dbReference type="Gene3D" id="4.10.240.10">
    <property type="entry name" value="Zn(2)-C6 fungal-type DNA-binding domain"/>
    <property type="match status" value="1"/>
</dbReference>
<evidence type="ECO:0000256" key="2">
    <source>
        <dbReference type="ARBA" id="ARBA00023242"/>
    </source>
</evidence>
<evidence type="ECO:0000256" key="1">
    <source>
        <dbReference type="ARBA" id="ARBA00022723"/>
    </source>
</evidence>
<dbReference type="SMART" id="SM00906">
    <property type="entry name" value="Fungal_trans"/>
    <property type="match status" value="1"/>
</dbReference>
<keyword evidence="6" id="KW-1185">Reference proteome</keyword>
<keyword evidence="1" id="KW-0479">Metal-binding</keyword>
<evidence type="ECO:0000313" key="6">
    <source>
        <dbReference type="Proteomes" id="UP000050424"/>
    </source>
</evidence>
<dbReference type="EMBL" id="LKCW01000002">
    <property type="protein sequence ID" value="KPM46256.1"/>
    <property type="molecule type" value="Genomic_DNA"/>
</dbReference>
<sequence>MDNPPQQSCDSCRFRKTKCDRGTPCDACIKASIRCRYAQTLRRKGPRRGRGRRLMQLKTAAELDKDAFEVFTPNTFSPFNENNSPKDIQGDGGSRSEIPEPSIAESSTTSPSWNRIYGLHSKDTVNAVENAQKLYSVLVAYIHAFVKYIFPIMPIVDTDDILADALRLNELPPTRYALIMLICATTRLQLNLESSGNGETTMGVEIPQDPRLTTDVLLHSAEDACRQLDFIDDLTVDSVVVSYFLFTVYASMEKLQHAWVHLNQSITLAMTLGLDYDVSYANLPESERERGRRVFWILFVTERTFALQHRRPVRLRNCIAKPEVVNSDCPIVMNDLLNHISIFEVLPPALYEWHPRSEVEQPRGIVLAYQINTQLCVVQATDSIIESQRFDTLITQQWLRVALWRLVFGEKPSLLHSNGTLLPFSTPVDVGRAIMETLFSVSRSSMDCHGISIEQKLCDIGISLADSALTPDCGFSAFEIGPRDLLSVIVKSLSGLRGGQSHLLSKLLKHSEFVLGCGDPAAHVDFQWPLCNGLGELEQAVDEDSSRLVDEITDSTGWLLADDLGIGGLASL</sequence>
<dbReference type="PROSITE" id="PS00463">
    <property type="entry name" value="ZN2_CY6_FUNGAL_1"/>
    <property type="match status" value="1"/>
</dbReference>
<feature type="domain" description="Zn(2)-C6 fungal-type" evidence="4">
    <location>
        <begin position="8"/>
        <end position="37"/>
    </location>
</feature>
<dbReference type="Pfam" id="PF00172">
    <property type="entry name" value="Zn_clus"/>
    <property type="match status" value="1"/>
</dbReference>
<dbReference type="GO" id="GO:0003677">
    <property type="term" value="F:DNA binding"/>
    <property type="evidence" value="ECO:0007669"/>
    <property type="project" value="InterPro"/>
</dbReference>